<gene>
    <name evidence="1" type="ORF">DZC52_07055</name>
</gene>
<proteinExistence type="predicted"/>
<dbReference type="AlphaFoldDB" id="A0A3E1K981"/>
<dbReference type="EMBL" id="QUZK01000033">
    <property type="protein sequence ID" value="RFF30683.1"/>
    <property type="molecule type" value="Genomic_DNA"/>
</dbReference>
<evidence type="ECO:0000313" key="1">
    <source>
        <dbReference type="EMBL" id="RFF30683.1"/>
    </source>
</evidence>
<protein>
    <submittedName>
        <fullName evidence="1">Uncharacterized protein</fullName>
    </submittedName>
</protein>
<evidence type="ECO:0000313" key="2">
    <source>
        <dbReference type="Proteomes" id="UP000260351"/>
    </source>
</evidence>
<dbReference type="RefSeq" id="WP_116650424.1">
    <property type="nucleotide sequence ID" value="NZ_QUZK01000033.1"/>
</dbReference>
<sequence length="669" mass="73340">MEYQRLQDASRNDPDLNRAQEQFESALESVAQVTSIARAGHLPRLFNATLRLLKLPGGPARIHGHAGRFDEAGVFEGSDWDHPERLQPDLSRGSLTGAADAVAVEALSRLRMLAIAEGSYDHPDLDAAGARDFLQRSLVVNLDLLQPDHTEAGRAGKGQREAVRQLLSFELDRLGGASVVEALVAEADGILEQRPIDVSAPRQLLDHVEYLLEREDLPDSASLRRGRQLLAACHGPTELTRASVAECMTGFEAMTADEREAELAALGESMGETGLACPGHGAIVALLADKGSDRQLSLAMGLDAVGSDSLDAFNQLVRALIREAVGPATAQCLVGLSNLLDRGTLFFPPVPGALWRLTRLEPLPEVSAHLREEFGHADPPSGHSLLLAGVISVLGLPLGVGQGNNPTCQSARAISLWAQVDPGFLLEMVTWAARDNEIDLHFEGDLIRSSELTEGLIEDFHTDLDTVSLVLVPHLDKIYWEMGRRIVGRGEDGHRWINPEFHGWWVNRGFATTIDYATGAVADFAGFIRQFHAAYHPDFNDGAELIYPQPAGIVATDPFGNYVGLHAIAIQRVELDDEGVMRVYFYNPNNEGRQDWGQEIVTSTRGRGEIPGESSLPFEQFCARLYVFHYNERELGDPLAVPDDSVESIARMVRESWARERAWHEVVTR</sequence>
<reference evidence="1 2" key="1">
    <citation type="submission" date="2018-08" db="EMBL/GenBank/DDBJ databases">
        <title>Wenzhouxiangella salilacus sp. nov., a novel bacterium isolated from a saline lake in Xinjiang Province, China.</title>
        <authorList>
            <person name="Han S."/>
        </authorList>
    </citation>
    <scope>NUCLEOTIDE SEQUENCE [LARGE SCALE GENOMIC DNA]</scope>
    <source>
        <strain evidence="1 2">XDB06</strain>
    </source>
</reference>
<comment type="caution">
    <text evidence="1">The sequence shown here is derived from an EMBL/GenBank/DDBJ whole genome shotgun (WGS) entry which is preliminary data.</text>
</comment>
<dbReference type="Proteomes" id="UP000260351">
    <property type="component" value="Unassembled WGS sequence"/>
</dbReference>
<organism evidence="1 2">
    <name type="scientific">Wenzhouxiangella sediminis</name>
    <dbReference type="NCBI Taxonomy" id="1792836"/>
    <lineage>
        <taxon>Bacteria</taxon>
        <taxon>Pseudomonadati</taxon>
        <taxon>Pseudomonadota</taxon>
        <taxon>Gammaproteobacteria</taxon>
        <taxon>Chromatiales</taxon>
        <taxon>Wenzhouxiangellaceae</taxon>
        <taxon>Wenzhouxiangella</taxon>
    </lineage>
</organism>
<accession>A0A3E1K981</accession>
<keyword evidence="2" id="KW-1185">Reference proteome</keyword>
<name>A0A3E1K981_9GAMM</name>
<dbReference type="OrthoDB" id="3893742at2"/>